<proteinExistence type="predicted"/>
<evidence type="ECO:0000313" key="1">
    <source>
        <dbReference type="EMBL" id="KAL3954612.1"/>
    </source>
</evidence>
<keyword evidence="2" id="KW-1185">Reference proteome</keyword>
<accession>A0ACC4DEU9</accession>
<gene>
    <name evidence="1" type="ORF">ACCO45_010175</name>
</gene>
<reference evidence="1" key="1">
    <citation type="submission" date="2024-12" db="EMBL/GenBank/DDBJ databases">
        <title>Comparative genomics and development of molecular markers within Purpureocillium lilacinum and among Purpureocillium species.</title>
        <authorList>
            <person name="Yeh Z.-Y."/>
            <person name="Ni N.-T."/>
            <person name="Lo P.-H."/>
            <person name="Mushyakhwo K."/>
            <person name="Lin C.-F."/>
            <person name="Nai Y.-S."/>
        </authorList>
    </citation>
    <scope>NUCLEOTIDE SEQUENCE</scope>
    <source>
        <strain evidence="1">NCHU-NPUST-175</strain>
    </source>
</reference>
<sequence length="159" mass="17693">MDMDHMHDMGIGSDINYAFARDYWYIAAGVVGLLVAVRGVNHIGARQSNPRDPTAPSPRPGPPPPPSSASSPSRSSTSRRGACAGRPPPLGRVLFLLCYWAVIVAFMSWHAVIKDVYFWERIGYRNAWVTIMQLPMLYLLSMKLNPIAWLVGSSHERIN</sequence>
<name>A0ACC4DEU9_PURLI</name>
<evidence type="ECO:0000313" key="2">
    <source>
        <dbReference type="Proteomes" id="UP001638806"/>
    </source>
</evidence>
<organism evidence="1 2">
    <name type="scientific">Purpureocillium lilacinum</name>
    <name type="common">Paecilomyces lilacinus</name>
    <dbReference type="NCBI Taxonomy" id="33203"/>
    <lineage>
        <taxon>Eukaryota</taxon>
        <taxon>Fungi</taxon>
        <taxon>Dikarya</taxon>
        <taxon>Ascomycota</taxon>
        <taxon>Pezizomycotina</taxon>
        <taxon>Sordariomycetes</taxon>
        <taxon>Hypocreomycetidae</taxon>
        <taxon>Hypocreales</taxon>
        <taxon>Ophiocordycipitaceae</taxon>
        <taxon>Purpureocillium</taxon>
    </lineage>
</organism>
<comment type="caution">
    <text evidence="1">The sequence shown here is derived from an EMBL/GenBank/DDBJ whole genome shotgun (WGS) entry which is preliminary data.</text>
</comment>
<dbReference type="EMBL" id="JBGNUJ010000010">
    <property type="protein sequence ID" value="KAL3954612.1"/>
    <property type="molecule type" value="Genomic_DNA"/>
</dbReference>
<protein>
    <submittedName>
        <fullName evidence="1">Uncharacterized protein</fullName>
    </submittedName>
</protein>
<dbReference type="Proteomes" id="UP001638806">
    <property type="component" value="Unassembled WGS sequence"/>
</dbReference>